<feature type="domain" description="Potassium channel tetramerisation-type BTB" evidence="1">
    <location>
        <begin position="101"/>
        <end position="183"/>
    </location>
</feature>
<name>A0A1Z5K832_FISSO</name>
<dbReference type="EMBL" id="BDSP01000184">
    <property type="protein sequence ID" value="GAX22440.1"/>
    <property type="molecule type" value="Genomic_DNA"/>
</dbReference>
<dbReference type="Gene3D" id="3.30.710.10">
    <property type="entry name" value="Potassium Channel Kv1.1, Chain A"/>
    <property type="match status" value="2"/>
</dbReference>
<reference evidence="2 3" key="1">
    <citation type="journal article" date="2015" name="Plant Cell">
        <title>Oil accumulation by the oleaginous diatom Fistulifera solaris as revealed by the genome and transcriptome.</title>
        <authorList>
            <person name="Tanaka T."/>
            <person name="Maeda Y."/>
            <person name="Veluchamy A."/>
            <person name="Tanaka M."/>
            <person name="Abida H."/>
            <person name="Marechal E."/>
            <person name="Bowler C."/>
            <person name="Muto M."/>
            <person name="Sunaga Y."/>
            <person name="Tanaka M."/>
            <person name="Yoshino T."/>
            <person name="Taniguchi T."/>
            <person name="Fukuda Y."/>
            <person name="Nemoto M."/>
            <person name="Matsumoto M."/>
            <person name="Wong P.S."/>
            <person name="Aburatani S."/>
            <person name="Fujibuchi W."/>
        </authorList>
    </citation>
    <scope>NUCLEOTIDE SEQUENCE [LARGE SCALE GENOMIC DNA]</scope>
    <source>
        <strain evidence="2 3">JPCC DA0580</strain>
    </source>
</reference>
<feature type="domain" description="Potassium channel tetramerisation-type BTB" evidence="1">
    <location>
        <begin position="14"/>
        <end position="63"/>
    </location>
</feature>
<comment type="caution">
    <text evidence="2">The sequence shown here is derived from an EMBL/GenBank/DDBJ whole genome shotgun (WGS) entry which is preliminary data.</text>
</comment>
<dbReference type="OrthoDB" id="45549at2759"/>
<dbReference type="SUPFAM" id="SSF54695">
    <property type="entry name" value="POZ domain"/>
    <property type="match status" value="2"/>
</dbReference>
<organism evidence="2 3">
    <name type="scientific">Fistulifera solaris</name>
    <name type="common">Oleaginous diatom</name>
    <dbReference type="NCBI Taxonomy" id="1519565"/>
    <lineage>
        <taxon>Eukaryota</taxon>
        <taxon>Sar</taxon>
        <taxon>Stramenopiles</taxon>
        <taxon>Ochrophyta</taxon>
        <taxon>Bacillariophyta</taxon>
        <taxon>Bacillariophyceae</taxon>
        <taxon>Bacillariophycidae</taxon>
        <taxon>Naviculales</taxon>
        <taxon>Naviculaceae</taxon>
        <taxon>Fistulifera</taxon>
    </lineage>
</organism>
<dbReference type="Proteomes" id="UP000198406">
    <property type="component" value="Unassembled WGS sequence"/>
</dbReference>
<dbReference type="InParanoid" id="A0A1Z5K832"/>
<protein>
    <recommendedName>
        <fullName evidence="1">Potassium channel tetramerisation-type BTB domain-containing protein</fullName>
    </recommendedName>
</protein>
<accession>A0A1Z5K832</accession>
<dbReference type="InterPro" id="IPR011333">
    <property type="entry name" value="SKP1/BTB/POZ_sf"/>
</dbReference>
<dbReference type="Pfam" id="PF02214">
    <property type="entry name" value="BTB_2"/>
    <property type="match status" value="2"/>
</dbReference>
<proteinExistence type="predicted"/>
<dbReference type="InterPro" id="IPR003131">
    <property type="entry name" value="T1-type_BTB"/>
</dbReference>
<evidence type="ECO:0000259" key="1">
    <source>
        <dbReference type="Pfam" id="PF02214"/>
    </source>
</evidence>
<dbReference type="GO" id="GO:0051260">
    <property type="term" value="P:protein homooligomerization"/>
    <property type="evidence" value="ECO:0007669"/>
    <property type="project" value="InterPro"/>
</dbReference>
<sequence>MLASLISDQWKEGNSHEPIFIDRNGRLFEYVLDYLRTNEVYLPSTVNVAAVHKDFEYYGLNVDMNQVQVTNDDKKLHELQTKVLTLLETITPKNVASNDIVHFNVGGTQYDASPNLFGYHCGSHVLASLVRNSNVSEKQSIFIDRNGHLFAYVLEYLRTGKCNLPISVSRDAVREEFEYYGIRFVPQYDQACFDGIAKKLNQLLRTKFGATPSRNLIGR</sequence>
<evidence type="ECO:0000313" key="3">
    <source>
        <dbReference type="Proteomes" id="UP000198406"/>
    </source>
</evidence>
<dbReference type="PANTHER" id="PTHR14499">
    <property type="entry name" value="POTASSIUM CHANNEL TETRAMERIZATION DOMAIN-CONTAINING"/>
    <property type="match status" value="1"/>
</dbReference>
<dbReference type="AlphaFoldDB" id="A0A1Z5K832"/>
<gene>
    <name evidence="2" type="ORF">FisN_14Hu054</name>
</gene>
<evidence type="ECO:0000313" key="2">
    <source>
        <dbReference type="EMBL" id="GAX22440.1"/>
    </source>
</evidence>
<dbReference type="PANTHER" id="PTHR14499:SF136">
    <property type="entry name" value="GH08630P"/>
    <property type="match status" value="1"/>
</dbReference>
<keyword evidence="3" id="KW-1185">Reference proteome</keyword>